<dbReference type="RefSeq" id="WP_005001056.1">
    <property type="nucleotide sequence ID" value="NZ_CH672427.1"/>
</dbReference>
<dbReference type="Pfam" id="PF12867">
    <property type="entry name" value="DinB_2"/>
    <property type="match status" value="1"/>
</dbReference>
<evidence type="ECO:0000259" key="4">
    <source>
        <dbReference type="Pfam" id="PF03781"/>
    </source>
</evidence>
<evidence type="ECO:0000256" key="1">
    <source>
        <dbReference type="ARBA" id="ARBA00023002"/>
    </source>
</evidence>
<feature type="domain" description="DinB-like" evidence="5">
    <location>
        <begin position="19"/>
        <end position="146"/>
    </location>
</feature>
<dbReference type="PANTHER" id="PTHR23150">
    <property type="entry name" value="SULFATASE MODIFYING FACTOR 1, 2"/>
    <property type="match status" value="1"/>
</dbReference>
<dbReference type="SUPFAM" id="SSF109854">
    <property type="entry name" value="DinB/YfiT-like putative metalloenzymes"/>
    <property type="match status" value="1"/>
</dbReference>
<dbReference type="Gene3D" id="1.20.120.450">
    <property type="entry name" value="dinb family like domain"/>
    <property type="match status" value="1"/>
</dbReference>
<dbReference type="eggNOG" id="COG1262">
    <property type="taxonomic scope" value="Bacteria"/>
</dbReference>
<gene>
    <name evidence="6" type="ORF">NB231_07522</name>
</gene>
<dbReference type="InterPro" id="IPR024775">
    <property type="entry name" value="DinB-like"/>
</dbReference>
<dbReference type="InterPro" id="IPR042095">
    <property type="entry name" value="SUMF_sf"/>
</dbReference>
<evidence type="ECO:0000259" key="5">
    <source>
        <dbReference type="Pfam" id="PF12867"/>
    </source>
</evidence>
<organism evidence="6 7">
    <name type="scientific">Nitrococcus mobilis Nb-231</name>
    <dbReference type="NCBI Taxonomy" id="314278"/>
    <lineage>
        <taxon>Bacteria</taxon>
        <taxon>Pseudomonadati</taxon>
        <taxon>Pseudomonadota</taxon>
        <taxon>Gammaproteobacteria</taxon>
        <taxon>Chromatiales</taxon>
        <taxon>Ectothiorhodospiraceae</taxon>
        <taxon>Nitrococcus</taxon>
    </lineage>
</organism>
<dbReference type="PANTHER" id="PTHR23150:SF36">
    <property type="entry name" value="HERCYNINE OXYGENASE"/>
    <property type="match status" value="1"/>
</dbReference>
<reference evidence="6 7" key="1">
    <citation type="submission" date="2006-02" db="EMBL/GenBank/DDBJ databases">
        <authorList>
            <person name="Waterbury J."/>
            <person name="Ferriera S."/>
            <person name="Johnson J."/>
            <person name="Kravitz S."/>
            <person name="Halpern A."/>
            <person name="Remington K."/>
            <person name="Beeson K."/>
            <person name="Tran B."/>
            <person name="Rogers Y.-H."/>
            <person name="Friedman R."/>
            <person name="Venter J.C."/>
        </authorList>
    </citation>
    <scope>NUCLEOTIDE SEQUENCE [LARGE SCALE GENOMIC DNA]</scope>
    <source>
        <strain evidence="6 7">Nb-231</strain>
    </source>
</reference>
<evidence type="ECO:0000256" key="2">
    <source>
        <dbReference type="ARBA" id="ARBA00023004"/>
    </source>
</evidence>
<dbReference type="EMBL" id="AAOF01000013">
    <property type="protein sequence ID" value="EAR21001.1"/>
    <property type="molecule type" value="Genomic_DNA"/>
</dbReference>
<evidence type="ECO:0008006" key="8">
    <source>
        <dbReference type="Google" id="ProtNLM"/>
    </source>
</evidence>
<dbReference type="InterPro" id="IPR034660">
    <property type="entry name" value="DinB/YfiT-like"/>
</dbReference>
<evidence type="ECO:0000313" key="6">
    <source>
        <dbReference type="EMBL" id="EAR21001.1"/>
    </source>
</evidence>
<dbReference type="Pfam" id="PF03781">
    <property type="entry name" value="FGE-sulfatase"/>
    <property type="match status" value="1"/>
</dbReference>
<dbReference type="OrthoDB" id="9768004at2"/>
<dbReference type="HOGENOM" id="CLU_012431_9_2_6"/>
<keyword evidence="2" id="KW-0408">Iron</keyword>
<keyword evidence="1" id="KW-0560">Oxidoreductase</keyword>
<sequence length="388" mass="45024">MKEHELGKARRIAELAAMHRRGQDIIGRLPVEDIRIQYHEDLSPLGWHLGHCAFIETYWLREIVLGDNATTATLHGVYFPDLCEKAARPEFVLGRDQLLEWTGAVHSENLALLADPPAHMRQHRLMRADYLLDFLVQHYAQHLEIMHYVLAQRELRISGPWTPGRTLTPANPLGEALRLPRQPVMIGCDAPCAYDNEQPRHAFRRRGKYIAQYPVTNAEYLAFMENDGYRHRELWSRVGWAWLDNTRVDCPALWRRAEHSWYELSAAGPRDLKPDAAVRGVCFYEAEAFSRWAGARLPHEFEWEAAARAGLLQGLGQVWEWCANRFHPYPGFRPFPYEGYSTPWFDDRHGVLRGGSEHTLPPVRRTSFRNFYTLDKRHICAGLRLAWD</sequence>
<dbReference type="Gene3D" id="3.90.1580.10">
    <property type="entry name" value="paralog of FGE (formylglycine-generating enzyme)"/>
    <property type="match status" value="2"/>
</dbReference>
<dbReference type="InterPro" id="IPR051043">
    <property type="entry name" value="Sulfatase_Mod_Factor_Kinase"/>
</dbReference>
<proteinExistence type="predicted"/>
<keyword evidence="7" id="KW-1185">Reference proteome</keyword>
<dbReference type="Proteomes" id="UP000003374">
    <property type="component" value="Unassembled WGS sequence"/>
</dbReference>
<dbReference type="STRING" id="314278.NB231_07522"/>
<evidence type="ECO:0000256" key="3">
    <source>
        <dbReference type="ARBA" id="ARBA00037882"/>
    </source>
</evidence>
<dbReference type="AlphaFoldDB" id="A4BT99"/>
<accession>A4BT99</accession>
<dbReference type="SUPFAM" id="SSF56436">
    <property type="entry name" value="C-type lectin-like"/>
    <property type="match status" value="1"/>
</dbReference>
<dbReference type="InterPro" id="IPR005532">
    <property type="entry name" value="SUMF_dom"/>
</dbReference>
<name>A4BT99_9GAMM</name>
<evidence type="ECO:0000313" key="7">
    <source>
        <dbReference type="Proteomes" id="UP000003374"/>
    </source>
</evidence>
<comment type="pathway">
    <text evidence="3">Amino-acid biosynthesis; ergothioneine biosynthesis.</text>
</comment>
<dbReference type="InterPro" id="IPR016187">
    <property type="entry name" value="CTDL_fold"/>
</dbReference>
<comment type="caution">
    <text evidence="6">The sequence shown here is derived from an EMBL/GenBank/DDBJ whole genome shotgun (WGS) entry which is preliminary data.</text>
</comment>
<protein>
    <recommendedName>
        <fullName evidence="8">Sulfatase-modifying factor enzyme domain-containing protein</fullName>
    </recommendedName>
</protein>
<feature type="domain" description="Sulfatase-modifying factor enzyme-like" evidence="4">
    <location>
        <begin position="184"/>
        <end position="311"/>
    </location>
</feature>